<evidence type="ECO:0000313" key="1">
    <source>
        <dbReference type="EMBL" id="GFY63618.1"/>
    </source>
</evidence>
<organism evidence="1 2">
    <name type="scientific">Trichonephila inaurata madagascariensis</name>
    <dbReference type="NCBI Taxonomy" id="2747483"/>
    <lineage>
        <taxon>Eukaryota</taxon>
        <taxon>Metazoa</taxon>
        <taxon>Ecdysozoa</taxon>
        <taxon>Arthropoda</taxon>
        <taxon>Chelicerata</taxon>
        <taxon>Arachnida</taxon>
        <taxon>Araneae</taxon>
        <taxon>Araneomorphae</taxon>
        <taxon>Entelegynae</taxon>
        <taxon>Araneoidea</taxon>
        <taxon>Nephilidae</taxon>
        <taxon>Trichonephila</taxon>
        <taxon>Trichonephila inaurata</taxon>
    </lineage>
</organism>
<evidence type="ECO:0000313" key="2">
    <source>
        <dbReference type="Proteomes" id="UP000886998"/>
    </source>
</evidence>
<keyword evidence="2" id="KW-1185">Reference proteome</keyword>
<proteinExistence type="predicted"/>
<dbReference type="EMBL" id="BMAV01014866">
    <property type="protein sequence ID" value="GFY63618.1"/>
    <property type="molecule type" value="Genomic_DNA"/>
</dbReference>
<name>A0A8X7CBU9_9ARAC</name>
<dbReference type="Proteomes" id="UP000886998">
    <property type="component" value="Unassembled WGS sequence"/>
</dbReference>
<reference evidence="1" key="1">
    <citation type="submission" date="2020-08" db="EMBL/GenBank/DDBJ databases">
        <title>Multicomponent nature underlies the extraordinary mechanical properties of spider dragline silk.</title>
        <authorList>
            <person name="Kono N."/>
            <person name="Nakamura H."/>
            <person name="Mori M."/>
            <person name="Yoshida Y."/>
            <person name="Ohtoshi R."/>
            <person name="Malay A.D."/>
            <person name="Moran D.A.P."/>
            <person name="Tomita M."/>
            <person name="Numata K."/>
            <person name="Arakawa K."/>
        </authorList>
    </citation>
    <scope>NUCLEOTIDE SEQUENCE</scope>
</reference>
<dbReference type="AlphaFoldDB" id="A0A8X7CBU9"/>
<accession>A0A8X7CBU9</accession>
<protein>
    <submittedName>
        <fullName evidence="1">Transposable element Tc1 transposase</fullName>
    </submittedName>
</protein>
<dbReference type="OrthoDB" id="6416249at2759"/>
<sequence>MSKKSYEDRKSRLCVGDAVLFCLKQSHMAKNCHGSVKCLICGRRHYVLLCPELRNPSSSKDKMINGEEHPVEVLLTNLPTEREVYCKTITIRLRHKDMCTSRRQICNKILEMEDAKLNKLKIYRHCRMVFGISSSLFLLNVTVKYHLGQDRFQTETLQIQWIN</sequence>
<comment type="caution">
    <text evidence="1">The sequence shown here is derived from an EMBL/GenBank/DDBJ whole genome shotgun (WGS) entry which is preliminary data.</text>
</comment>
<gene>
    <name evidence="1" type="primary">X975_22733</name>
    <name evidence="1" type="ORF">TNIN_193551</name>
</gene>